<keyword evidence="9" id="KW-1278">Translocase</keyword>
<dbReference type="InterPro" id="IPR045187">
    <property type="entry name" value="CcO_II"/>
</dbReference>
<evidence type="ECO:0000256" key="6">
    <source>
        <dbReference type="ARBA" id="ARBA00022660"/>
    </source>
</evidence>
<keyword evidence="4" id="KW-0813">Transport</keyword>
<dbReference type="AlphaFoldDB" id="A0A381PEA1"/>
<dbReference type="SUPFAM" id="SSF49503">
    <property type="entry name" value="Cupredoxins"/>
    <property type="match status" value="1"/>
</dbReference>
<evidence type="ECO:0000259" key="18">
    <source>
        <dbReference type="PROSITE" id="PS50999"/>
    </source>
</evidence>
<comment type="subcellular location">
    <subcellularLocation>
        <location evidence="1">Membrane</location>
        <topology evidence="1">Multi-pass membrane protein</topology>
    </subcellularLocation>
</comment>
<dbReference type="SUPFAM" id="SSF81464">
    <property type="entry name" value="Cytochrome c oxidase subunit II-like, transmembrane region"/>
    <property type="match status" value="1"/>
</dbReference>
<dbReference type="SUPFAM" id="SSF46626">
    <property type="entry name" value="Cytochrome c"/>
    <property type="match status" value="1"/>
</dbReference>
<evidence type="ECO:0000256" key="1">
    <source>
        <dbReference type="ARBA" id="ARBA00004141"/>
    </source>
</evidence>
<dbReference type="InterPro" id="IPR002429">
    <property type="entry name" value="CcO_II-like_C"/>
</dbReference>
<keyword evidence="8" id="KW-0479">Metal-binding</keyword>
<keyword evidence="7 16" id="KW-0812">Transmembrane</keyword>
<organism evidence="20">
    <name type="scientific">marine metagenome</name>
    <dbReference type="NCBI Taxonomy" id="408172"/>
    <lineage>
        <taxon>unclassified sequences</taxon>
        <taxon>metagenomes</taxon>
        <taxon>ecological metagenomes</taxon>
    </lineage>
</organism>
<dbReference type="PROSITE" id="PS00078">
    <property type="entry name" value="COX2"/>
    <property type="match status" value="1"/>
</dbReference>
<dbReference type="InterPro" id="IPR036909">
    <property type="entry name" value="Cyt_c-like_dom_sf"/>
</dbReference>
<feature type="transmembrane region" description="Helical" evidence="16">
    <location>
        <begin position="117"/>
        <end position="139"/>
    </location>
</feature>
<dbReference type="GO" id="GO:0042773">
    <property type="term" value="P:ATP synthesis coupled electron transport"/>
    <property type="evidence" value="ECO:0007669"/>
    <property type="project" value="TreeGrafter"/>
</dbReference>
<keyword evidence="14 16" id="KW-0472">Membrane</keyword>
<feature type="domain" description="Cytochrome oxidase subunit II transmembrane region profile" evidence="18">
    <location>
        <begin position="50"/>
        <end position="145"/>
    </location>
</feature>
<evidence type="ECO:0000256" key="7">
    <source>
        <dbReference type="ARBA" id="ARBA00022692"/>
    </source>
</evidence>
<evidence type="ECO:0000256" key="9">
    <source>
        <dbReference type="ARBA" id="ARBA00022967"/>
    </source>
</evidence>
<dbReference type="PRINTS" id="PR01166">
    <property type="entry name" value="CYCOXIDASEII"/>
</dbReference>
<accession>A0A381PEA1</accession>
<dbReference type="Pfam" id="PF13442">
    <property type="entry name" value="Cytochrome_CBB3"/>
    <property type="match status" value="1"/>
</dbReference>
<evidence type="ECO:0000256" key="5">
    <source>
        <dbReference type="ARBA" id="ARBA00022617"/>
    </source>
</evidence>
<keyword evidence="10" id="KW-0249">Electron transport</keyword>
<reference evidence="20" key="1">
    <citation type="submission" date="2018-05" db="EMBL/GenBank/DDBJ databases">
        <authorList>
            <person name="Lanie J.A."/>
            <person name="Ng W.-L."/>
            <person name="Kazmierczak K.M."/>
            <person name="Andrzejewski T.M."/>
            <person name="Davidsen T.M."/>
            <person name="Wayne K.J."/>
            <person name="Tettelin H."/>
            <person name="Glass J.I."/>
            <person name="Rusch D."/>
            <person name="Podicherti R."/>
            <person name="Tsui H.-C.T."/>
            <person name="Winkler M.E."/>
        </authorList>
    </citation>
    <scope>NUCLEOTIDE SEQUENCE</scope>
</reference>
<keyword evidence="13" id="KW-0186">Copper</keyword>
<keyword evidence="11 16" id="KW-1133">Transmembrane helix</keyword>
<dbReference type="Gene3D" id="2.60.40.420">
    <property type="entry name" value="Cupredoxins - blue copper proteins"/>
    <property type="match status" value="1"/>
</dbReference>
<evidence type="ECO:0000256" key="14">
    <source>
        <dbReference type="ARBA" id="ARBA00023136"/>
    </source>
</evidence>
<dbReference type="InterPro" id="IPR001505">
    <property type="entry name" value="Copper_CuA"/>
</dbReference>
<dbReference type="GO" id="GO:0020037">
    <property type="term" value="F:heme binding"/>
    <property type="evidence" value="ECO:0007669"/>
    <property type="project" value="InterPro"/>
</dbReference>
<dbReference type="PANTHER" id="PTHR22888:SF9">
    <property type="entry name" value="CYTOCHROME C OXIDASE SUBUNIT 2"/>
    <property type="match status" value="1"/>
</dbReference>
<keyword evidence="5" id="KW-0349">Heme</keyword>
<dbReference type="Pfam" id="PF00116">
    <property type="entry name" value="COX2"/>
    <property type="match status" value="1"/>
</dbReference>
<dbReference type="InterPro" id="IPR009056">
    <property type="entry name" value="Cyt_c-like_dom"/>
</dbReference>
<dbReference type="PROSITE" id="PS51007">
    <property type="entry name" value="CYTC"/>
    <property type="match status" value="1"/>
</dbReference>
<evidence type="ECO:0000256" key="8">
    <source>
        <dbReference type="ARBA" id="ARBA00022723"/>
    </source>
</evidence>
<evidence type="ECO:0000256" key="13">
    <source>
        <dbReference type="ARBA" id="ARBA00023008"/>
    </source>
</evidence>
<dbReference type="PANTHER" id="PTHR22888">
    <property type="entry name" value="CYTOCHROME C OXIDASE, SUBUNIT II"/>
    <property type="match status" value="1"/>
</dbReference>
<comment type="similarity">
    <text evidence="2">Belongs to the cytochrome c oxidase subunit 2 family.</text>
</comment>
<dbReference type="InterPro" id="IPR008972">
    <property type="entry name" value="Cupredoxin"/>
</dbReference>
<evidence type="ECO:0000256" key="16">
    <source>
        <dbReference type="SAM" id="Phobius"/>
    </source>
</evidence>
<evidence type="ECO:0000256" key="10">
    <source>
        <dbReference type="ARBA" id="ARBA00022982"/>
    </source>
</evidence>
<proteinExistence type="inferred from homology"/>
<dbReference type="GO" id="GO:0016020">
    <property type="term" value="C:membrane"/>
    <property type="evidence" value="ECO:0007669"/>
    <property type="project" value="UniProtKB-SubCell"/>
</dbReference>
<evidence type="ECO:0000256" key="2">
    <source>
        <dbReference type="ARBA" id="ARBA00007866"/>
    </source>
</evidence>
<dbReference type="InterPro" id="IPR011759">
    <property type="entry name" value="Cyt_c_oxidase_su2_TM_dom"/>
</dbReference>
<evidence type="ECO:0000259" key="19">
    <source>
        <dbReference type="PROSITE" id="PS51007"/>
    </source>
</evidence>
<dbReference type="Pfam" id="PF02790">
    <property type="entry name" value="COX2_TM"/>
    <property type="match status" value="1"/>
</dbReference>
<protein>
    <recommendedName>
        <fullName evidence="3">cytochrome-c oxidase</fullName>
        <ecNumber evidence="3">7.1.1.9</ecNumber>
    </recommendedName>
    <alternativeName>
        <fullName evidence="15">Cytochrome c oxidase polypeptide II</fullName>
    </alternativeName>
</protein>
<sequence>MGCSFKSHRIKSARILLLQPKDINEFMKSISRVTRKFLYALLFLVPIPAFTEPSDYNMPIGVTEVSKEIFDLHMLIMWICVWIGVVVFGVMFFSLIKYRKSTGAKAAKFDDHFWLEIFWTVAATVILVGMAIPSTTVMIKAYDDSEGDINIMVTGYQWKWQYKYIEDDISFFSNLATSQEQIDNAFPKGEFYLTEVDEPMVIPINKRIRFLITGNDVIHSWWVPDFAVKQDAVPGFINTAWTNVPKPGIYRGACTELCGLKHAFMPVVVRAVEQEEYDAWVAEKIALAEAEKLLTEKIWTKAELIERGQGVYLKNCVACHQAGGQGLPPVFPSLDGSEIVTGNKNRNIEILMEGVQGAAMQSFANQLSEVDIASVITYTRESWGNASTGDGEIVVPKDIVDYKNNVNL</sequence>
<dbReference type="GO" id="GO:0004129">
    <property type="term" value="F:cytochrome-c oxidase activity"/>
    <property type="evidence" value="ECO:0007669"/>
    <property type="project" value="UniProtKB-EC"/>
</dbReference>
<dbReference type="EC" id="7.1.1.9" evidence="3"/>
<evidence type="ECO:0000256" key="4">
    <source>
        <dbReference type="ARBA" id="ARBA00022448"/>
    </source>
</evidence>
<keyword evidence="6" id="KW-0679">Respiratory chain</keyword>
<keyword evidence="12" id="KW-0408">Iron</keyword>
<evidence type="ECO:0000259" key="17">
    <source>
        <dbReference type="PROSITE" id="PS50857"/>
    </source>
</evidence>
<evidence type="ECO:0000256" key="12">
    <source>
        <dbReference type="ARBA" id="ARBA00023004"/>
    </source>
</evidence>
<dbReference type="PROSITE" id="PS50999">
    <property type="entry name" value="COX2_TM"/>
    <property type="match status" value="1"/>
</dbReference>
<feature type="domain" description="Cytochrome oxidase subunit II copper A binding" evidence="17">
    <location>
        <begin position="146"/>
        <end position="283"/>
    </location>
</feature>
<evidence type="ECO:0000313" key="20">
    <source>
        <dbReference type="EMBL" id="SUZ65322.1"/>
    </source>
</evidence>
<dbReference type="GO" id="GO:0016491">
    <property type="term" value="F:oxidoreductase activity"/>
    <property type="evidence" value="ECO:0007669"/>
    <property type="project" value="InterPro"/>
</dbReference>
<feature type="domain" description="Cytochrome c" evidence="19">
    <location>
        <begin position="303"/>
        <end position="383"/>
    </location>
</feature>
<dbReference type="Gene3D" id="1.10.287.90">
    <property type="match status" value="1"/>
</dbReference>
<evidence type="ECO:0000256" key="15">
    <source>
        <dbReference type="ARBA" id="ARBA00031389"/>
    </source>
</evidence>
<feature type="transmembrane region" description="Helical" evidence="16">
    <location>
        <begin position="75"/>
        <end position="96"/>
    </location>
</feature>
<dbReference type="InterPro" id="IPR036257">
    <property type="entry name" value="Cyt_c_oxidase_su2_TM_sf"/>
</dbReference>
<dbReference type="Gene3D" id="1.10.760.10">
    <property type="entry name" value="Cytochrome c-like domain"/>
    <property type="match status" value="1"/>
</dbReference>
<dbReference type="PROSITE" id="PS50857">
    <property type="entry name" value="COX2_CUA"/>
    <property type="match status" value="1"/>
</dbReference>
<evidence type="ECO:0000256" key="3">
    <source>
        <dbReference type="ARBA" id="ARBA00012949"/>
    </source>
</evidence>
<dbReference type="GO" id="GO:0005507">
    <property type="term" value="F:copper ion binding"/>
    <property type="evidence" value="ECO:0007669"/>
    <property type="project" value="InterPro"/>
</dbReference>
<dbReference type="EMBL" id="UINC01000956">
    <property type="protein sequence ID" value="SUZ65322.1"/>
    <property type="molecule type" value="Genomic_DNA"/>
</dbReference>
<evidence type="ECO:0000256" key="11">
    <source>
        <dbReference type="ARBA" id="ARBA00022989"/>
    </source>
</evidence>
<dbReference type="InterPro" id="IPR014222">
    <property type="entry name" value="Cyt_c_oxidase_su2"/>
</dbReference>
<name>A0A381PEA1_9ZZZZ</name>
<gene>
    <name evidence="20" type="ORF">METZ01_LOCUS18176</name>
</gene>
<dbReference type="NCBIfam" id="TIGR02866">
    <property type="entry name" value="CoxB"/>
    <property type="match status" value="1"/>
</dbReference>